<protein>
    <recommendedName>
        <fullName evidence="1">Cupin type-2 domain-containing protein</fullName>
    </recommendedName>
</protein>
<dbReference type="InterPro" id="IPR011051">
    <property type="entry name" value="RmlC_Cupin_sf"/>
</dbReference>
<accession>A0A1Y0LRG0</accession>
<dbReference type="InterPro" id="IPR013096">
    <property type="entry name" value="Cupin_2"/>
</dbReference>
<gene>
    <name evidence="2" type="ORF">A7K98_08180</name>
    <name evidence="3" type="ORF">A7K99_08180</name>
</gene>
<dbReference type="Proteomes" id="UP000195814">
    <property type="component" value="Chromosome"/>
</dbReference>
<name>A0A1Y0LRG0_TATCI</name>
<dbReference type="PANTHER" id="PTHR36448">
    <property type="entry name" value="BLR7373 PROTEIN"/>
    <property type="match status" value="1"/>
</dbReference>
<dbReference type="InterPro" id="IPR014500">
    <property type="entry name" value="UCP019307_cupin"/>
</dbReference>
<dbReference type="EMBL" id="CP015581">
    <property type="protein sequence ID" value="ARV00139.1"/>
    <property type="molecule type" value="Genomic_DNA"/>
</dbReference>
<evidence type="ECO:0000313" key="2">
    <source>
        <dbReference type="EMBL" id="ARU96101.1"/>
    </source>
</evidence>
<proteinExistence type="predicted"/>
<reference evidence="4 5" key="1">
    <citation type="submission" date="2016-05" db="EMBL/GenBank/DDBJ databases">
        <title>Complete genome sequence of two 2,5-diketo-D-glunonic acid producing strain Tatumella citrea.</title>
        <authorList>
            <person name="Duan C."/>
            <person name="Yang J."/>
            <person name="Yang S."/>
        </authorList>
    </citation>
    <scope>NUCLEOTIDE SEQUENCE [LARGE SCALE GENOMIC DNA]</scope>
    <source>
        <strain evidence="3 4">ATCC 39140</strain>
        <strain evidence="2 5">DSM 13699</strain>
    </source>
</reference>
<evidence type="ECO:0000259" key="1">
    <source>
        <dbReference type="Pfam" id="PF07883"/>
    </source>
</evidence>
<dbReference type="Proteomes" id="UP000195729">
    <property type="component" value="Chromosome"/>
</dbReference>
<feature type="domain" description="Cupin type-2" evidence="1">
    <location>
        <begin position="71"/>
        <end position="127"/>
    </location>
</feature>
<organism evidence="2 5">
    <name type="scientific">Tatumella citrea</name>
    <name type="common">Pantoea citrea</name>
    <dbReference type="NCBI Taxonomy" id="53336"/>
    <lineage>
        <taxon>Bacteria</taxon>
        <taxon>Pseudomonadati</taxon>
        <taxon>Pseudomonadota</taxon>
        <taxon>Gammaproteobacteria</taxon>
        <taxon>Enterobacterales</taxon>
        <taxon>Erwiniaceae</taxon>
        <taxon>Tatumella</taxon>
    </lineage>
</organism>
<dbReference type="Gene3D" id="2.60.120.10">
    <property type="entry name" value="Jelly Rolls"/>
    <property type="match status" value="1"/>
</dbReference>
<evidence type="ECO:0000313" key="4">
    <source>
        <dbReference type="Proteomes" id="UP000195729"/>
    </source>
</evidence>
<dbReference type="CDD" id="cd02219">
    <property type="entry name" value="cupin_YjlB-like"/>
    <property type="match status" value="1"/>
</dbReference>
<dbReference type="PIRSF" id="PIRSF019307">
    <property type="entry name" value="UCP019307"/>
    <property type="match status" value="1"/>
</dbReference>
<dbReference type="InterPro" id="IPR047121">
    <property type="entry name" value="YjiB-like"/>
</dbReference>
<dbReference type="AlphaFoldDB" id="A0A1Y0LRG0"/>
<dbReference type="PANTHER" id="PTHR36448:SF2">
    <property type="entry name" value="CUPIN TYPE-1 DOMAIN-CONTAINING PROTEIN"/>
    <property type="match status" value="1"/>
</dbReference>
<sequence length="170" mass="18665">MAFADDHSTPALKIITHWYLTPDDWVPNNSQHPVIKFAMAEGISADSGAMTAMLKQAGWVTQWQAPLYSYQHFHSTSHVLLTVLKGRGRMQLGGDRGEIVSLQTGDIYFLPAGTGQRLMNSSGNFEVLAAYPEGQCWDICRSTLSQTALKRLSQIPLPSGSSTVFVQLPV</sequence>
<dbReference type="EMBL" id="CP015579">
    <property type="protein sequence ID" value="ARU96101.1"/>
    <property type="molecule type" value="Genomic_DNA"/>
</dbReference>
<evidence type="ECO:0000313" key="5">
    <source>
        <dbReference type="Proteomes" id="UP000195814"/>
    </source>
</evidence>
<dbReference type="Pfam" id="PF07883">
    <property type="entry name" value="Cupin_2"/>
    <property type="match status" value="1"/>
</dbReference>
<evidence type="ECO:0000313" key="3">
    <source>
        <dbReference type="EMBL" id="ARV00139.1"/>
    </source>
</evidence>
<dbReference type="SUPFAM" id="SSF51182">
    <property type="entry name" value="RmlC-like cupins"/>
    <property type="match status" value="1"/>
</dbReference>
<dbReference type="KEGG" id="tci:A7K98_08180"/>
<dbReference type="InterPro" id="IPR014710">
    <property type="entry name" value="RmlC-like_jellyroll"/>
</dbReference>
<keyword evidence="4" id="KW-1185">Reference proteome</keyword>